<name>A0A1A9X5J5_9MUSC</name>
<dbReference type="VEuPathDB" id="VectorBase:GBRI044993"/>
<reference evidence="2" key="1">
    <citation type="submission" date="2014-03" db="EMBL/GenBank/DDBJ databases">
        <authorList>
            <person name="Aksoy S."/>
            <person name="Warren W."/>
            <person name="Wilson R.K."/>
        </authorList>
    </citation>
    <scope>NUCLEOTIDE SEQUENCE [LARGE SCALE GENOMIC DNA]</scope>
    <source>
        <strain evidence="2">IAEA</strain>
    </source>
</reference>
<dbReference type="AlphaFoldDB" id="A0A1A9X5J5"/>
<sequence length="233" mass="26606">MKETFEIDKCICSGIEFIYYASNYRYVVSYPFLKENSGLTLTYFLINVIVHAVINSASLCVELDHNNFLLVFISCTTCLPLVSTMSRHFHLNAGLGEKYDRTKIKILTIEGAMRSCKKLLEVGSHKDGNIDDRRDNAFFKLCGLRRDKHVLTCPFVSVGEERTRETSTDATKLCTYSQSVGVEKQFRRHGDLEIYERNATKMEYLRPAGIQASGHFFLFCNIVCATVQISENY</sequence>
<dbReference type="Proteomes" id="UP000091820">
    <property type="component" value="Unassembled WGS sequence"/>
</dbReference>
<dbReference type="EnsemblMetazoa" id="GBRI044993-RA">
    <property type="protein sequence ID" value="GBRI044993-PA"/>
    <property type="gene ID" value="GBRI044993"/>
</dbReference>
<keyword evidence="2" id="KW-1185">Reference proteome</keyword>
<reference evidence="1" key="2">
    <citation type="submission" date="2020-05" db="UniProtKB">
        <authorList>
            <consortium name="EnsemblMetazoa"/>
        </authorList>
    </citation>
    <scope>IDENTIFICATION</scope>
    <source>
        <strain evidence="1">IAEA</strain>
    </source>
</reference>
<organism evidence="1 2">
    <name type="scientific">Glossina brevipalpis</name>
    <dbReference type="NCBI Taxonomy" id="37001"/>
    <lineage>
        <taxon>Eukaryota</taxon>
        <taxon>Metazoa</taxon>
        <taxon>Ecdysozoa</taxon>
        <taxon>Arthropoda</taxon>
        <taxon>Hexapoda</taxon>
        <taxon>Insecta</taxon>
        <taxon>Pterygota</taxon>
        <taxon>Neoptera</taxon>
        <taxon>Endopterygota</taxon>
        <taxon>Diptera</taxon>
        <taxon>Brachycera</taxon>
        <taxon>Muscomorpha</taxon>
        <taxon>Hippoboscoidea</taxon>
        <taxon>Glossinidae</taxon>
        <taxon>Glossina</taxon>
    </lineage>
</organism>
<proteinExistence type="predicted"/>
<evidence type="ECO:0000313" key="1">
    <source>
        <dbReference type="EnsemblMetazoa" id="GBRI044993-PA"/>
    </source>
</evidence>
<protein>
    <submittedName>
        <fullName evidence="1">Uncharacterized protein</fullName>
    </submittedName>
</protein>
<evidence type="ECO:0000313" key="2">
    <source>
        <dbReference type="Proteomes" id="UP000091820"/>
    </source>
</evidence>
<accession>A0A1A9X5J5</accession>